<dbReference type="EMBL" id="JAWWNJ010000127">
    <property type="protein sequence ID" value="KAK6987950.1"/>
    <property type="molecule type" value="Genomic_DNA"/>
</dbReference>
<sequence length="64" mass="6946">LGVLPNFEPHHYQMDGICKILDGVDLVAVTPTGSGKTAYLFLSILVMMAISKTPSLCPQIKFPK</sequence>
<dbReference type="InterPro" id="IPR027417">
    <property type="entry name" value="P-loop_NTPase"/>
</dbReference>
<dbReference type="Gene3D" id="3.40.50.300">
    <property type="entry name" value="P-loop containing nucleotide triphosphate hydrolases"/>
    <property type="match status" value="1"/>
</dbReference>
<organism evidence="1 2">
    <name type="scientific">Favolaschia claudopus</name>
    <dbReference type="NCBI Taxonomy" id="2862362"/>
    <lineage>
        <taxon>Eukaryota</taxon>
        <taxon>Fungi</taxon>
        <taxon>Dikarya</taxon>
        <taxon>Basidiomycota</taxon>
        <taxon>Agaricomycotina</taxon>
        <taxon>Agaricomycetes</taxon>
        <taxon>Agaricomycetidae</taxon>
        <taxon>Agaricales</taxon>
        <taxon>Marasmiineae</taxon>
        <taxon>Mycenaceae</taxon>
        <taxon>Favolaschia</taxon>
    </lineage>
</organism>
<keyword evidence="2" id="KW-1185">Reference proteome</keyword>
<protein>
    <recommendedName>
        <fullName evidence="3">DEAD/DEAH box helicase domain-containing protein</fullName>
    </recommendedName>
</protein>
<evidence type="ECO:0000313" key="1">
    <source>
        <dbReference type="EMBL" id="KAK6987950.1"/>
    </source>
</evidence>
<feature type="non-terminal residue" evidence="1">
    <location>
        <position position="64"/>
    </location>
</feature>
<name>A0AAV9ZN37_9AGAR</name>
<evidence type="ECO:0000313" key="2">
    <source>
        <dbReference type="Proteomes" id="UP001362999"/>
    </source>
</evidence>
<accession>A0AAV9ZN37</accession>
<gene>
    <name evidence="1" type="ORF">R3P38DRAFT_2459257</name>
</gene>
<dbReference type="SUPFAM" id="SSF52540">
    <property type="entry name" value="P-loop containing nucleoside triphosphate hydrolases"/>
    <property type="match status" value="1"/>
</dbReference>
<proteinExistence type="predicted"/>
<reference evidence="1 2" key="1">
    <citation type="journal article" date="2024" name="J Genomics">
        <title>Draft genome sequencing and assembly of Favolaschia claudopus CIRM-BRFM 2984 isolated from oak limbs.</title>
        <authorList>
            <person name="Navarro D."/>
            <person name="Drula E."/>
            <person name="Chaduli D."/>
            <person name="Cazenave R."/>
            <person name="Ahrendt S."/>
            <person name="Wang J."/>
            <person name="Lipzen A."/>
            <person name="Daum C."/>
            <person name="Barry K."/>
            <person name="Grigoriev I.V."/>
            <person name="Favel A."/>
            <person name="Rosso M.N."/>
            <person name="Martin F."/>
        </authorList>
    </citation>
    <scope>NUCLEOTIDE SEQUENCE [LARGE SCALE GENOMIC DNA]</scope>
    <source>
        <strain evidence="1 2">CIRM-BRFM 2984</strain>
    </source>
</reference>
<evidence type="ECO:0008006" key="3">
    <source>
        <dbReference type="Google" id="ProtNLM"/>
    </source>
</evidence>
<dbReference type="Proteomes" id="UP001362999">
    <property type="component" value="Unassembled WGS sequence"/>
</dbReference>
<dbReference type="AlphaFoldDB" id="A0AAV9ZN37"/>
<feature type="non-terminal residue" evidence="1">
    <location>
        <position position="1"/>
    </location>
</feature>
<comment type="caution">
    <text evidence="1">The sequence shown here is derived from an EMBL/GenBank/DDBJ whole genome shotgun (WGS) entry which is preliminary data.</text>
</comment>